<comment type="caution">
    <text evidence="6">The sequence shown here is derived from an EMBL/GenBank/DDBJ whole genome shotgun (WGS) entry which is preliminary data.</text>
</comment>
<reference evidence="6 7" key="1">
    <citation type="submission" date="2018-04" db="EMBL/GenBank/DDBJ databases">
        <title>Active sludge and wastewater microbial communities from Klosterneuburg, Austria.</title>
        <authorList>
            <person name="Wagner M."/>
        </authorList>
    </citation>
    <scope>NUCLEOTIDE SEQUENCE [LARGE SCALE GENOMIC DNA]</scope>
    <source>
        <strain evidence="6 7">Nm 57</strain>
    </source>
</reference>
<feature type="domain" description="O-methyltransferase dimerisation" evidence="5">
    <location>
        <begin position="20"/>
        <end position="95"/>
    </location>
</feature>
<feature type="domain" description="O-methyltransferase C-terminal" evidence="4">
    <location>
        <begin position="119"/>
        <end position="271"/>
    </location>
</feature>
<proteinExistence type="predicted"/>
<dbReference type="Pfam" id="PF00891">
    <property type="entry name" value="Methyltransf_2"/>
    <property type="match status" value="1"/>
</dbReference>
<evidence type="ECO:0000259" key="4">
    <source>
        <dbReference type="Pfam" id="PF00891"/>
    </source>
</evidence>
<dbReference type="Gene3D" id="1.10.10.10">
    <property type="entry name" value="Winged helix-like DNA-binding domain superfamily/Winged helix DNA-binding domain"/>
    <property type="match status" value="1"/>
</dbReference>
<dbReference type="InterPro" id="IPR036390">
    <property type="entry name" value="WH_DNA-bd_sf"/>
</dbReference>
<evidence type="ECO:0000313" key="6">
    <source>
        <dbReference type="EMBL" id="PXV73662.1"/>
    </source>
</evidence>
<evidence type="ECO:0000313" key="7">
    <source>
        <dbReference type="Proteomes" id="UP000247780"/>
    </source>
</evidence>
<keyword evidence="1 6" id="KW-0489">Methyltransferase</keyword>
<keyword evidence="7" id="KW-1185">Reference proteome</keyword>
<evidence type="ECO:0000256" key="3">
    <source>
        <dbReference type="ARBA" id="ARBA00022691"/>
    </source>
</evidence>
<accession>A0ABX5M4Q7</accession>
<gene>
    <name evidence="6" type="ORF">C8R14_1531</name>
</gene>
<evidence type="ECO:0000256" key="2">
    <source>
        <dbReference type="ARBA" id="ARBA00022679"/>
    </source>
</evidence>
<dbReference type="SUPFAM" id="SSF53335">
    <property type="entry name" value="S-adenosyl-L-methionine-dependent methyltransferases"/>
    <property type="match status" value="1"/>
</dbReference>
<dbReference type="PANTHER" id="PTHR43712">
    <property type="entry name" value="PUTATIVE (AFU_ORTHOLOGUE AFUA_4G14580)-RELATED"/>
    <property type="match status" value="1"/>
</dbReference>
<dbReference type="SUPFAM" id="SSF46785">
    <property type="entry name" value="Winged helix' DNA-binding domain"/>
    <property type="match status" value="1"/>
</dbReference>
<dbReference type="InterPro" id="IPR012967">
    <property type="entry name" value="COMT_dimerisation"/>
</dbReference>
<dbReference type="PROSITE" id="PS51683">
    <property type="entry name" value="SAM_OMT_II"/>
    <property type="match status" value="1"/>
</dbReference>
<dbReference type="PANTHER" id="PTHR43712:SF2">
    <property type="entry name" value="O-METHYLTRANSFERASE CICE"/>
    <property type="match status" value="1"/>
</dbReference>
<evidence type="ECO:0000256" key="1">
    <source>
        <dbReference type="ARBA" id="ARBA00022603"/>
    </source>
</evidence>
<dbReference type="Pfam" id="PF08100">
    <property type="entry name" value="Dimerisation"/>
    <property type="match status" value="1"/>
</dbReference>
<keyword evidence="3" id="KW-0949">S-adenosyl-L-methionine</keyword>
<dbReference type="GO" id="GO:0032259">
    <property type="term" value="P:methylation"/>
    <property type="evidence" value="ECO:0007669"/>
    <property type="project" value="UniProtKB-KW"/>
</dbReference>
<organism evidence="6 7">
    <name type="scientific">Nitrosomonas eutropha</name>
    <dbReference type="NCBI Taxonomy" id="916"/>
    <lineage>
        <taxon>Bacteria</taxon>
        <taxon>Pseudomonadati</taxon>
        <taxon>Pseudomonadota</taxon>
        <taxon>Betaproteobacteria</taxon>
        <taxon>Nitrosomonadales</taxon>
        <taxon>Nitrosomonadaceae</taxon>
        <taxon>Nitrosomonas</taxon>
    </lineage>
</organism>
<sequence>MSQDESKPVSTEAPPATQLMQMIFGFVTTQAISVAARLSLADLLKDGPKSIEELAQATGTQASALYRILRELASVGIFAEDDAARFKLTPLAELLRSDTPGSVRDLSIFIGADWHWRAWGDLFGSAQSGLPAFERIHGKAFFEYLGENSGPAQIFNDAMTSMSATASAAIVDGYDFTGISKLVDVGGGHGMLLCSILEKFPQMSGILIDAPSVIAGAKEAIEERGLSKRCEAVGGDFFASVPAGGDAYIMKHILHEWNDERASTILQCCAGKYRQMAGFLSSKWLFRKGTHHRLAS</sequence>
<dbReference type="InterPro" id="IPR029063">
    <property type="entry name" value="SAM-dependent_MTases_sf"/>
</dbReference>
<dbReference type="PIRSF" id="PIRSF005739">
    <property type="entry name" value="O-mtase"/>
    <property type="match status" value="1"/>
</dbReference>
<dbReference type="InterPro" id="IPR036388">
    <property type="entry name" value="WH-like_DNA-bd_sf"/>
</dbReference>
<dbReference type="EMBL" id="QICQ01000053">
    <property type="protein sequence ID" value="PXV73662.1"/>
    <property type="molecule type" value="Genomic_DNA"/>
</dbReference>
<dbReference type="InterPro" id="IPR001077">
    <property type="entry name" value="COMT_C"/>
</dbReference>
<dbReference type="Gene3D" id="3.40.50.150">
    <property type="entry name" value="Vaccinia Virus protein VP39"/>
    <property type="match status" value="1"/>
</dbReference>
<evidence type="ECO:0000259" key="5">
    <source>
        <dbReference type="Pfam" id="PF08100"/>
    </source>
</evidence>
<dbReference type="GO" id="GO:0008168">
    <property type="term" value="F:methyltransferase activity"/>
    <property type="evidence" value="ECO:0007669"/>
    <property type="project" value="UniProtKB-KW"/>
</dbReference>
<dbReference type="InterPro" id="IPR016461">
    <property type="entry name" value="COMT-like"/>
</dbReference>
<keyword evidence="2" id="KW-0808">Transferase</keyword>
<protein>
    <submittedName>
        <fullName evidence="6">Methyltransferase family protein</fullName>
    </submittedName>
</protein>
<dbReference type="Proteomes" id="UP000247780">
    <property type="component" value="Unassembled WGS sequence"/>
</dbReference>
<name>A0ABX5M4Q7_9PROT</name>